<dbReference type="PANTHER" id="PTHR45833:SF1">
    <property type="entry name" value="METHIONINE SYNTHASE"/>
    <property type="match status" value="1"/>
</dbReference>
<dbReference type="GO" id="GO:0008705">
    <property type="term" value="F:methionine synthase activity"/>
    <property type="evidence" value="ECO:0007669"/>
    <property type="project" value="TreeGrafter"/>
</dbReference>
<evidence type="ECO:0000256" key="3">
    <source>
        <dbReference type="ARBA" id="ARBA00022628"/>
    </source>
</evidence>
<evidence type="ECO:0000256" key="2">
    <source>
        <dbReference type="ARBA" id="ARBA00022603"/>
    </source>
</evidence>
<dbReference type="Proteomes" id="UP000285961">
    <property type="component" value="Unassembled WGS sequence"/>
</dbReference>
<keyword evidence="3" id="KW-0846">Cobalamin</keyword>
<dbReference type="PROSITE" id="PS50972">
    <property type="entry name" value="PTERIN_BINDING"/>
    <property type="match status" value="1"/>
</dbReference>
<dbReference type="InterPro" id="IPR011005">
    <property type="entry name" value="Dihydropteroate_synth-like_sf"/>
</dbReference>
<dbReference type="InterPro" id="IPR000489">
    <property type="entry name" value="Pterin-binding_dom"/>
</dbReference>
<dbReference type="InterPro" id="IPR050554">
    <property type="entry name" value="Met_Synthase/Corrinoid"/>
</dbReference>
<evidence type="ECO:0000259" key="7">
    <source>
        <dbReference type="PROSITE" id="PS50972"/>
    </source>
</evidence>
<organism evidence="8 9">
    <name type="scientific">Candidatus Abyssobacteria bacterium SURF_17</name>
    <dbReference type="NCBI Taxonomy" id="2093361"/>
    <lineage>
        <taxon>Bacteria</taxon>
        <taxon>Pseudomonadati</taxon>
        <taxon>Candidatus Hydrogenedentota</taxon>
        <taxon>Candidatus Abyssobacteria</taxon>
    </lineage>
</organism>
<sequence>MTRSNNPLTRRFSVNPPALTIVGPRINSSRKIIAQAIQEKNEALIQHEARIQHEAGAAYIDVNAGAFLEQEVEYLPWLVRTVQAAVDAPLWLDSADAEAVEAALEVHRGKAVINSITFEKQRMDAMVPLAVKHSCGIVGLTIDSIRVPTEAEKKCEIAAHMVEALTAAGIKKEDIFVDPVVMPVGVAPEAGKETLAAIPLIRAAIPGIHIVCGAGNVSFQLPNRALLEATYLAMAMAAGMDVAFLDPCNTSIMASIIAAEALLGKDEFCIRYISAYREGKLGKK</sequence>
<dbReference type="GO" id="GO:0005829">
    <property type="term" value="C:cytosol"/>
    <property type="evidence" value="ECO:0007669"/>
    <property type="project" value="TreeGrafter"/>
</dbReference>
<evidence type="ECO:0000313" key="8">
    <source>
        <dbReference type="EMBL" id="RJP75566.1"/>
    </source>
</evidence>
<comment type="similarity">
    <text evidence="1">Belongs to the vitamin-B12 dependent methionine synthase family.</text>
</comment>
<dbReference type="GO" id="GO:0050667">
    <property type="term" value="P:homocysteine metabolic process"/>
    <property type="evidence" value="ECO:0007669"/>
    <property type="project" value="TreeGrafter"/>
</dbReference>
<keyword evidence="2 8" id="KW-0489">Methyltransferase</keyword>
<dbReference type="AlphaFoldDB" id="A0A419F9Q7"/>
<dbReference type="GO" id="GO:0032259">
    <property type="term" value="P:methylation"/>
    <property type="evidence" value="ECO:0007669"/>
    <property type="project" value="UniProtKB-KW"/>
</dbReference>
<dbReference type="EMBL" id="QZKI01000002">
    <property type="protein sequence ID" value="RJP75566.1"/>
    <property type="molecule type" value="Genomic_DNA"/>
</dbReference>
<evidence type="ECO:0000256" key="5">
    <source>
        <dbReference type="ARBA" id="ARBA00022723"/>
    </source>
</evidence>
<dbReference type="GO" id="GO:0046653">
    <property type="term" value="P:tetrahydrofolate metabolic process"/>
    <property type="evidence" value="ECO:0007669"/>
    <property type="project" value="TreeGrafter"/>
</dbReference>
<keyword evidence="5" id="KW-0479">Metal-binding</keyword>
<dbReference type="NCBIfam" id="NF005719">
    <property type="entry name" value="PRK07535.1"/>
    <property type="match status" value="1"/>
</dbReference>
<gene>
    <name evidence="8" type="ORF">C4532_00270</name>
</gene>
<accession>A0A419F9Q7</accession>
<evidence type="ECO:0000256" key="1">
    <source>
        <dbReference type="ARBA" id="ARBA00010398"/>
    </source>
</evidence>
<dbReference type="Gene3D" id="3.20.20.20">
    <property type="entry name" value="Dihydropteroate synthase-like"/>
    <property type="match status" value="1"/>
</dbReference>
<protein>
    <submittedName>
        <fullName evidence="8">Methyltetrahydrofolate cobalamin methyltransferase</fullName>
    </submittedName>
</protein>
<evidence type="ECO:0000313" key="9">
    <source>
        <dbReference type="Proteomes" id="UP000285961"/>
    </source>
</evidence>
<evidence type="ECO:0000256" key="6">
    <source>
        <dbReference type="ARBA" id="ARBA00023285"/>
    </source>
</evidence>
<dbReference type="SUPFAM" id="SSF51717">
    <property type="entry name" value="Dihydropteroate synthetase-like"/>
    <property type="match status" value="1"/>
</dbReference>
<dbReference type="Pfam" id="PF00809">
    <property type="entry name" value="Pterin_bind"/>
    <property type="match status" value="1"/>
</dbReference>
<keyword evidence="4 8" id="KW-0808">Transferase</keyword>
<keyword evidence="6" id="KW-0170">Cobalt</keyword>
<evidence type="ECO:0000256" key="4">
    <source>
        <dbReference type="ARBA" id="ARBA00022679"/>
    </source>
</evidence>
<feature type="domain" description="Pterin-binding" evidence="7">
    <location>
        <begin position="19"/>
        <end position="263"/>
    </location>
</feature>
<name>A0A419F9Q7_9BACT</name>
<comment type="caution">
    <text evidence="8">The sequence shown here is derived from an EMBL/GenBank/DDBJ whole genome shotgun (WGS) entry which is preliminary data.</text>
</comment>
<reference evidence="8 9" key="1">
    <citation type="journal article" date="2017" name="ISME J.">
        <title>Energy and carbon metabolisms in a deep terrestrial subsurface fluid microbial community.</title>
        <authorList>
            <person name="Momper L."/>
            <person name="Jungbluth S.P."/>
            <person name="Lee M.D."/>
            <person name="Amend J.P."/>
        </authorList>
    </citation>
    <scope>NUCLEOTIDE SEQUENCE [LARGE SCALE GENOMIC DNA]</scope>
    <source>
        <strain evidence="8">SURF_17</strain>
    </source>
</reference>
<dbReference type="GO" id="GO:0031419">
    <property type="term" value="F:cobalamin binding"/>
    <property type="evidence" value="ECO:0007669"/>
    <property type="project" value="UniProtKB-KW"/>
</dbReference>
<proteinExistence type="inferred from homology"/>
<dbReference type="PANTHER" id="PTHR45833">
    <property type="entry name" value="METHIONINE SYNTHASE"/>
    <property type="match status" value="1"/>
</dbReference>
<dbReference type="GO" id="GO:0046872">
    <property type="term" value="F:metal ion binding"/>
    <property type="evidence" value="ECO:0007669"/>
    <property type="project" value="UniProtKB-KW"/>
</dbReference>